<protein>
    <recommendedName>
        <fullName evidence="7">Signal transduction protein</fullName>
    </recommendedName>
</protein>
<dbReference type="PANTHER" id="PTHR48108">
    <property type="entry name" value="CBS DOMAIN-CONTAINING PROTEIN CBSX2, CHLOROPLASTIC"/>
    <property type="match status" value="1"/>
</dbReference>
<dbReference type="InterPro" id="IPR000595">
    <property type="entry name" value="cNMP-bd_dom"/>
</dbReference>
<dbReference type="Pfam" id="PF03445">
    <property type="entry name" value="DUF294"/>
    <property type="match status" value="1"/>
</dbReference>
<dbReference type="PROSITE" id="PS51371">
    <property type="entry name" value="CBS"/>
    <property type="match status" value="2"/>
</dbReference>
<name>A0A432ZG90_9GAMM</name>
<evidence type="ECO:0000313" key="5">
    <source>
        <dbReference type="EMBL" id="RUO76996.1"/>
    </source>
</evidence>
<accession>A0A432ZG90</accession>
<reference evidence="5 6" key="1">
    <citation type="journal article" date="2011" name="Front. Microbiol.">
        <title>Genomic signatures of strain selection and enhancement in Bacillus atrophaeus var. globigii, a historical biowarfare simulant.</title>
        <authorList>
            <person name="Gibbons H.S."/>
            <person name="Broomall S.M."/>
            <person name="McNew L.A."/>
            <person name="Daligault H."/>
            <person name="Chapman C."/>
            <person name="Bruce D."/>
            <person name="Karavis M."/>
            <person name="Krepps M."/>
            <person name="McGregor P.A."/>
            <person name="Hong C."/>
            <person name="Park K.H."/>
            <person name="Akmal A."/>
            <person name="Feldman A."/>
            <person name="Lin J.S."/>
            <person name="Chang W.E."/>
            <person name="Higgs B.W."/>
            <person name="Demirev P."/>
            <person name="Lindquist J."/>
            <person name="Liem A."/>
            <person name="Fochler E."/>
            <person name="Read T.D."/>
            <person name="Tapia R."/>
            <person name="Johnson S."/>
            <person name="Bishop-Lilly K.A."/>
            <person name="Detter C."/>
            <person name="Han C."/>
            <person name="Sozhamannan S."/>
            <person name="Rosenzweig C.N."/>
            <person name="Skowronski E.W."/>
        </authorList>
    </citation>
    <scope>NUCLEOTIDE SEQUENCE [LARGE SCALE GENOMIC DNA]</scope>
    <source>
        <strain evidence="5 6">CL-SP19</strain>
    </source>
</reference>
<evidence type="ECO:0000256" key="2">
    <source>
        <dbReference type="PROSITE-ProRule" id="PRU00703"/>
    </source>
</evidence>
<dbReference type="SUPFAM" id="SSF54631">
    <property type="entry name" value="CBS-domain pair"/>
    <property type="match status" value="1"/>
</dbReference>
<sequence length="611" mass="68580">MEPQNFLQDCPPFDELQAEQRQWAVSQLQSVYMNEQNCNDILKEMRPALFIVRSGAFDLRGSDGRLIERLESGDLFGYPSLLTGREIVNKLKTIEDGIVYVLPQSAFDRLRNASKTFEQYFIRAHGQRLLTERRSEHDGGSDDWTEQAVSEVISKAPVSLTSDTNIGAAAKLMSEHSISSVLIVDDGQLVGILTDRDLRNRVIAAGLSYDVNVAAVMTQLPESVEETRPLLDALTLMTANNVHHLPVVNSNNEPVGMLTATDLIRQQRSEPVYLISAIRKADSRAKLVEEAEKIPDYLQTFANRVKRTTVVGRLMASLTDGMTRQLIQLYEKDYGVAPAQYSWLAFGSQGREDQTLSSDQDNGLLLANGLTDKQQAWFKGLGEYVCEGLHECGIPLCPGNIMASNPDCRGTTDQWLERFKGWTQSPTPKALMYCQIFFDSRAVVGNGKFYQQYRDQVAKLAQNDMFLGNLAILVNRISVPLGLFNRFRTEDTDDGDTIDIKRYGIALINDIARIYSLQAGLTTPNTPARLKALESSKLLNRRDNQSLLEAWQFLTQLRLNHQLTVWGTDKPKNALDPDELSTLSRRQLKSAFKIIKEAQQGVGLKFSRQGY</sequence>
<comment type="caution">
    <text evidence="5">The sequence shown here is derived from an EMBL/GenBank/DDBJ whole genome shotgun (WGS) entry which is preliminary data.</text>
</comment>
<dbReference type="InterPro" id="IPR005105">
    <property type="entry name" value="GlnD_Uridyltrans_N"/>
</dbReference>
<evidence type="ECO:0000259" key="4">
    <source>
        <dbReference type="PROSITE" id="PS51371"/>
    </source>
</evidence>
<dbReference type="InterPro" id="IPR018490">
    <property type="entry name" value="cNMP-bd_dom_sf"/>
</dbReference>
<dbReference type="RefSeq" id="WP_126783267.1">
    <property type="nucleotide sequence ID" value="NZ_PIQF01000001.1"/>
</dbReference>
<organism evidence="5 6">
    <name type="scientific">Idiomarina seosinensis</name>
    <dbReference type="NCBI Taxonomy" id="281739"/>
    <lineage>
        <taxon>Bacteria</taxon>
        <taxon>Pseudomonadati</taxon>
        <taxon>Pseudomonadota</taxon>
        <taxon>Gammaproteobacteria</taxon>
        <taxon>Alteromonadales</taxon>
        <taxon>Idiomarinaceae</taxon>
        <taxon>Idiomarina</taxon>
    </lineage>
</organism>
<dbReference type="EMBL" id="PIQF01000001">
    <property type="protein sequence ID" value="RUO76996.1"/>
    <property type="molecule type" value="Genomic_DNA"/>
</dbReference>
<dbReference type="Gene3D" id="2.60.120.10">
    <property type="entry name" value="Jelly Rolls"/>
    <property type="match status" value="1"/>
</dbReference>
<dbReference type="OrthoDB" id="9808528at2"/>
<gene>
    <name evidence="5" type="ORF">CWI81_00365</name>
</gene>
<keyword evidence="2" id="KW-0129">CBS domain</keyword>
<dbReference type="AlphaFoldDB" id="A0A432ZG90"/>
<dbReference type="Gene3D" id="3.10.580.10">
    <property type="entry name" value="CBS-domain"/>
    <property type="match status" value="1"/>
</dbReference>
<dbReference type="InterPro" id="IPR018821">
    <property type="entry name" value="DUF294_put_nucleoTrafse_sb-bd"/>
</dbReference>
<feature type="domain" description="CBS" evidence="4">
    <location>
        <begin position="153"/>
        <end position="211"/>
    </location>
</feature>
<evidence type="ECO:0000256" key="1">
    <source>
        <dbReference type="ARBA" id="ARBA00022737"/>
    </source>
</evidence>
<dbReference type="Proteomes" id="UP000287908">
    <property type="component" value="Unassembled WGS sequence"/>
</dbReference>
<dbReference type="CDD" id="cd00038">
    <property type="entry name" value="CAP_ED"/>
    <property type="match status" value="1"/>
</dbReference>
<dbReference type="PROSITE" id="PS50042">
    <property type="entry name" value="CNMP_BINDING_3"/>
    <property type="match status" value="1"/>
</dbReference>
<dbReference type="InterPro" id="IPR046342">
    <property type="entry name" value="CBS_dom_sf"/>
</dbReference>
<dbReference type="CDD" id="cd04587">
    <property type="entry name" value="CBS_pair_CAP-ED_NT_Pol-beta-like_DUF294_assoc"/>
    <property type="match status" value="1"/>
</dbReference>
<feature type="domain" description="CBS" evidence="4">
    <location>
        <begin position="217"/>
        <end position="274"/>
    </location>
</feature>
<dbReference type="InterPro" id="IPR014710">
    <property type="entry name" value="RmlC-like_jellyroll"/>
</dbReference>
<keyword evidence="6" id="KW-1185">Reference proteome</keyword>
<dbReference type="Pfam" id="PF00571">
    <property type="entry name" value="CBS"/>
    <property type="match status" value="2"/>
</dbReference>
<dbReference type="InterPro" id="IPR000644">
    <property type="entry name" value="CBS_dom"/>
</dbReference>
<keyword evidence="1" id="KW-0677">Repeat</keyword>
<dbReference type="SMART" id="SM00116">
    <property type="entry name" value="CBS"/>
    <property type="match status" value="2"/>
</dbReference>
<evidence type="ECO:0000313" key="6">
    <source>
        <dbReference type="Proteomes" id="UP000287908"/>
    </source>
</evidence>
<evidence type="ECO:0000259" key="3">
    <source>
        <dbReference type="PROSITE" id="PS50042"/>
    </source>
</evidence>
<dbReference type="GO" id="GO:0008773">
    <property type="term" value="F:[protein-PII] uridylyltransferase activity"/>
    <property type="evidence" value="ECO:0007669"/>
    <property type="project" value="InterPro"/>
</dbReference>
<dbReference type="Pfam" id="PF10335">
    <property type="entry name" value="DUF294_C"/>
    <property type="match status" value="1"/>
</dbReference>
<dbReference type="PANTHER" id="PTHR48108:SF26">
    <property type="entry name" value="CBS DOMAIN-CONTAINING PROTEIN DDB_G0289609"/>
    <property type="match status" value="1"/>
</dbReference>
<evidence type="ECO:0008006" key="7">
    <source>
        <dbReference type="Google" id="ProtNLM"/>
    </source>
</evidence>
<proteinExistence type="predicted"/>
<dbReference type="CDD" id="cd05401">
    <property type="entry name" value="NT_GlnE_GlnD_like"/>
    <property type="match status" value="1"/>
</dbReference>
<feature type="domain" description="Cyclic nucleotide-binding" evidence="3">
    <location>
        <begin position="49"/>
        <end position="110"/>
    </location>
</feature>
<dbReference type="Pfam" id="PF00027">
    <property type="entry name" value="cNMP_binding"/>
    <property type="match status" value="1"/>
</dbReference>
<dbReference type="InterPro" id="IPR051462">
    <property type="entry name" value="CBS_domain-containing"/>
</dbReference>
<dbReference type="SUPFAM" id="SSF51206">
    <property type="entry name" value="cAMP-binding domain-like"/>
    <property type="match status" value="1"/>
</dbReference>